<gene>
    <name evidence="2" type="ORF">EI77_01015</name>
</gene>
<dbReference type="EMBL" id="SOCA01000001">
    <property type="protein sequence ID" value="TDU81705.1"/>
    <property type="molecule type" value="Genomic_DNA"/>
</dbReference>
<feature type="transmembrane region" description="Helical" evidence="1">
    <location>
        <begin position="51"/>
        <end position="71"/>
    </location>
</feature>
<dbReference type="Proteomes" id="UP000295662">
    <property type="component" value="Unassembled WGS sequence"/>
</dbReference>
<keyword evidence="1" id="KW-1133">Transmembrane helix</keyword>
<reference evidence="2 3" key="1">
    <citation type="submission" date="2019-03" db="EMBL/GenBank/DDBJ databases">
        <title>Genomic Encyclopedia of Archaeal and Bacterial Type Strains, Phase II (KMG-II): from individual species to whole genera.</title>
        <authorList>
            <person name="Goeker M."/>
        </authorList>
    </citation>
    <scope>NUCLEOTIDE SEQUENCE [LARGE SCALE GENOMIC DNA]</scope>
    <source>
        <strain evidence="2 3">ATCC 25309</strain>
    </source>
</reference>
<keyword evidence="1" id="KW-0472">Membrane</keyword>
<name>A0A4R7SSG0_9BACT</name>
<evidence type="ECO:0000256" key="1">
    <source>
        <dbReference type="SAM" id="Phobius"/>
    </source>
</evidence>
<evidence type="ECO:0000313" key="3">
    <source>
        <dbReference type="Proteomes" id="UP000295662"/>
    </source>
</evidence>
<protein>
    <submittedName>
        <fullName evidence="2">Uncharacterized protein</fullName>
    </submittedName>
</protein>
<accession>A0A4R7SSG0</accession>
<proteinExistence type="predicted"/>
<evidence type="ECO:0000313" key="2">
    <source>
        <dbReference type="EMBL" id="TDU81705.1"/>
    </source>
</evidence>
<sequence>MQFISVLIGIVCAVLLVPGLIPLLGWTLWVTLFGALIGIIFGAFPKRKIGLTINLAVAFIAALRLFLGGGVI</sequence>
<dbReference type="RefSeq" id="WP_133793635.1">
    <property type="nucleotide sequence ID" value="NZ_SOCA01000001.1"/>
</dbReference>
<organism evidence="2 3">
    <name type="scientific">Prosthecobacter fusiformis</name>
    <dbReference type="NCBI Taxonomy" id="48464"/>
    <lineage>
        <taxon>Bacteria</taxon>
        <taxon>Pseudomonadati</taxon>
        <taxon>Verrucomicrobiota</taxon>
        <taxon>Verrucomicrobiia</taxon>
        <taxon>Verrucomicrobiales</taxon>
        <taxon>Verrucomicrobiaceae</taxon>
        <taxon>Prosthecobacter</taxon>
    </lineage>
</organism>
<comment type="caution">
    <text evidence="2">The sequence shown here is derived from an EMBL/GenBank/DDBJ whole genome shotgun (WGS) entry which is preliminary data.</text>
</comment>
<dbReference type="AlphaFoldDB" id="A0A4R7SSG0"/>
<keyword evidence="3" id="KW-1185">Reference proteome</keyword>
<dbReference type="OrthoDB" id="7391824at2"/>
<keyword evidence="1" id="KW-0812">Transmembrane</keyword>